<comment type="cofactor">
    <cofactor evidence="1 6 7">
        <name>pyridoxal 5'-phosphate</name>
        <dbReference type="ChEBI" id="CHEBI:597326"/>
    </cofactor>
</comment>
<evidence type="ECO:0000256" key="2">
    <source>
        <dbReference type="ARBA" id="ARBA00009533"/>
    </source>
</evidence>
<feature type="region of interest" description="Disordered" evidence="8">
    <location>
        <begin position="1"/>
        <end position="27"/>
    </location>
</feature>
<evidence type="ECO:0000256" key="5">
    <source>
        <dbReference type="ARBA" id="ARBA00023239"/>
    </source>
</evidence>
<keyword evidence="9" id="KW-0808">Transferase</keyword>
<dbReference type="SUPFAM" id="SSF53383">
    <property type="entry name" value="PLP-dependent transferases"/>
    <property type="match status" value="1"/>
</dbReference>
<evidence type="ECO:0000256" key="6">
    <source>
        <dbReference type="PIRSR" id="PIRSR602129-50"/>
    </source>
</evidence>
<dbReference type="InterPro" id="IPR015421">
    <property type="entry name" value="PyrdxlP-dep_Trfase_major"/>
</dbReference>
<protein>
    <submittedName>
        <fullName evidence="9">Aspartate aminotransferase family protein</fullName>
    </submittedName>
</protein>
<accession>A0A6S6PAS6</accession>
<dbReference type="AlphaFoldDB" id="A0A6S6PAS6"/>
<name>A0A6S6PAS6_9MYCO</name>
<reference evidence="9 10" key="1">
    <citation type="submission" date="2020-07" db="EMBL/GenBank/DDBJ databases">
        <title>Complete genome sequence of Mycolicibacterium litorale like strain isolated from cardiac implantable electronic device infection.</title>
        <authorList>
            <person name="Fukano H."/>
            <person name="Miyama H."/>
            <person name="Hoshino Y."/>
        </authorList>
    </citation>
    <scope>NUCLEOTIDE SEQUENCE [LARGE SCALE GENOMIC DNA]</scope>
    <source>
        <strain evidence="9 10">NIIDNTM18</strain>
    </source>
</reference>
<dbReference type="Gene3D" id="3.90.1150.10">
    <property type="entry name" value="Aspartate Aminotransferase, domain 1"/>
    <property type="match status" value="1"/>
</dbReference>
<dbReference type="Gene3D" id="3.40.640.10">
    <property type="entry name" value="Type I PLP-dependent aspartate aminotransferase-like (Major domain)"/>
    <property type="match status" value="1"/>
</dbReference>
<evidence type="ECO:0000256" key="7">
    <source>
        <dbReference type="RuleBase" id="RU000382"/>
    </source>
</evidence>
<organism evidence="9 10">
    <name type="scientific">Mycolicibacterium litorale</name>
    <dbReference type="NCBI Taxonomy" id="758802"/>
    <lineage>
        <taxon>Bacteria</taxon>
        <taxon>Bacillati</taxon>
        <taxon>Actinomycetota</taxon>
        <taxon>Actinomycetes</taxon>
        <taxon>Mycobacteriales</taxon>
        <taxon>Mycobacteriaceae</taxon>
        <taxon>Mycolicibacterium</taxon>
    </lineage>
</organism>
<dbReference type="GO" id="GO:0004058">
    <property type="term" value="F:aromatic-L-amino-acid decarboxylase activity"/>
    <property type="evidence" value="ECO:0007669"/>
    <property type="project" value="UniProtKB-ARBA"/>
</dbReference>
<sequence length="509" mass="52136">MVASRRRMSGQSPSDTDRSSSPEALTGPDLATAASCLAPDLSATAGSYAAEVPDRTAALQAAVRHAETYLSGLDERPVAARATAPDLVERLGGPLPEHGVDPVRVIDDLAVGVDPGLVASAGPRHFGFVVGGALPAALAADWLVSAWDQCAAFHALSPAGSAIEEITSRWVLDLLGLPAGASVGFVTGGQGANTTCLAAARHAVLAGAGWDVERDGLIGAPPLRVLCGEQAHATIHTALRLLGLGSGTAVSIPADAQGRMDPDALRDALATGSGPAIVCAQAGNVATGAFDAFDPIADACAAHGAWLHVDGAFGLWAAAAPATRHLTRGVDRADSWAVDAHKWLNVPYDCAAAIVAHPDAHRAAMSLAGPYLVADPGQRDNTTYVPESSRRARAVPVYAAIRSLGRAGVAEMIERNCAQARRMAGHLAAIPGVTVLNDVVLNQVLVALPGGDDANRAAVAAVQRDATCWLGGTTWQGAHVLRISISNWATTDEDIDRSAAAITAAVRRD</sequence>
<keyword evidence="3" id="KW-0210">Decarboxylase</keyword>
<proteinExistence type="inferred from homology"/>
<evidence type="ECO:0000256" key="3">
    <source>
        <dbReference type="ARBA" id="ARBA00022793"/>
    </source>
</evidence>
<dbReference type="InterPro" id="IPR015424">
    <property type="entry name" value="PyrdxlP-dep_Trfase"/>
</dbReference>
<dbReference type="GO" id="GO:0008483">
    <property type="term" value="F:transaminase activity"/>
    <property type="evidence" value="ECO:0007669"/>
    <property type="project" value="UniProtKB-KW"/>
</dbReference>
<feature type="modified residue" description="N6-(pyridoxal phosphate)lysine" evidence="6">
    <location>
        <position position="342"/>
    </location>
</feature>
<dbReference type="InterPro" id="IPR015422">
    <property type="entry name" value="PyrdxlP-dep_Trfase_small"/>
</dbReference>
<evidence type="ECO:0000256" key="4">
    <source>
        <dbReference type="ARBA" id="ARBA00022898"/>
    </source>
</evidence>
<evidence type="ECO:0000256" key="1">
    <source>
        <dbReference type="ARBA" id="ARBA00001933"/>
    </source>
</evidence>
<dbReference type="GO" id="GO:0030170">
    <property type="term" value="F:pyridoxal phosphate binding"/>
    <property type="evidence" value="ECO:0007669"/>
    <property type="project" value="InterPro"/>
</dbReference>
<evidence type="ECO:0000313" key="10">
    <source>
        <dbReference type="Proteomes" id="UP000515734"/>
    </source>
</evidence>
<dbReference type="Pfam" id="PF00282">
    <property type="entry name" value="Pyridoxal_deC"/>
    <property type="match status" value="1"/>
</dbReference>
<comment type="similarity">
    <text evidence="2 7">Belongs to the group II decarboxylase family.</text>
</comment>
<dbReference type="EMBL" id="AP023287">
    <property type="protein sequence ID" value="BCI53318.1"/>
    <property type="molecule type" value="Genomic_DNA"/>
</dbReference>
<dbReference type="Proteomes" id="UP000515734">
    <property type="component" value="Chromosome"/>
</dbReference>
<evidence type="ECO:0000256" key="8">
    <source>
        <dbReference type="SAM" id="MobiDB-lite"/>
    </source>
</evidence>
<dbReference type="PANTHER" id="PTHR11999:SF70">
    <property type="entry name" value="MIP05841P"/>
    <property type="match status" value="1"/>
</dbReference>
<keyword evidence="4 6" id="KW-0663">Pyridoxal phosphate</keyword>
<keyword evidence="5 7" id="KW-0456">Lyase</keyword>
<dbReference type="GO" id="GO:0019752">
    <property type="term" value="P:carboxylic acid metabolic process"/>
    <property type="evidence" value="ECO:0007669"/>
    <property type="project" value="InterPro"/>
</dbReference>
<dbReference type="PANTHER" id="PTHR11999">
    <property type="entry name" value="GROUP II PYRIDOXAL-5-PHOSPHATE DECARBOXYLASE"/>
    <property type="match status" value="1"/>
</dbReference>
<dbReference type="InterPro" id="IPR010977">
    <property type="entry name" value="Aromatic_deC"/>
</dbReference>
<dbReference type="InterPro" id="IPR002129">
    <property type="entry name" value="PyrdxlP-dep_de-COase"/>
</dbReference>
<evidence type="ECO:0000313" key="9">
    <source>
        <dbReference type="EMBL" id="BCI53318.1"/>
    </source>
</evidence>
<gene>
    <name evidence="9" type="ORF">NIIDNTM18_25960</name>
</gene>
<keyword evidence="9" id="KW-0032">Aminotransferase</keyword>